<evidence type="ECO:0000256" key="5">
    <source>
        <dbReference type="ARBA" id="ARBA00023136"/>
    </source>
</evidence>
<evidence type="ECO:0000313" key="9">
    <source>
        <dbReference type="EMBL" id="MTV31584.1"/>
    </source>
</evidence>
<dbReference type="RefSeq" id="WP_155446260.1">
    <property type="nucleotide sequence ID" value="NZ_JAOQNR010000009.1"/>
</dbReference>
<comment type="subcellular location">
    <subcellularLocation>
        <location evidence="1">Cell membrane</location>
        <topology evidence="1">Multi-pass membrane protein</topology>
    </subcellularLocation>
    <subcellularLocation>
        <location evidence="6">Membrane</location>
        <topology evidence="6">Multi-pass membrane protein</topology>
    </subcellularLocation>
</comment>
<evidence type="ECO:0000256" key="3">
    <source>
        <dbReference type="ARBA" id="ARBA00022692"/>
    </source>
</evidence>
<accession>A0A6N8DRX8</accession>
<gene>
    <name evidence="9" type="ORF">GJ654_11325</name>
</gene>
<keyword evidence="3 7" id="KW-0812">Transmembrane</keyword>
<feature type="transmembrane region" description="Helical" evidence="7">
    <location>
        <begin position="97"/>
        <end position="122"/>
    </location>
</feature>
<feature type="transmembrane region" description="Helical" evidence="7">
    <location>
        <begin position="134"/>
        <end position="156"/>
    </location>
</feature>
<protein>
    <submittedName>
        <fullName evidence="9">MotA/TolQ/ExbB proton channel family protein</fullName>
    </submittedName>
</protein>
<evidence type="ECO:0000256" key="4">
    <source>
        <dbReference type="ARBA" id="ARBA00022989"/>
    </source>
</evidence>
<evidence type="ECO:0000313" key="10">
    <source>
        <dbReference type="Proteomes" id="UP000439113"/>
    </source>
</evidence>
<dbReference type="OrthoDB" id="3178152at2"/>
<dbReference type="InterPro" id="IPR002898">
    <property type="entry name" value="MotA_ExbB_proton_chnl"/>
</dbReference>
<reference evidence="9 10" key="1">
    <citation type="submission" date="2019-11" db="EMBL/GenBank/DDBJ databases">
        <title>Whole-genome sequence of a Rhodoblastus acidophilus DSM 142.</title>
        <authorList>
            <person name="Kyndt J.A."/>
            <person name="Meyer T.E."/>
        </authorList>
    </citation>
    <scope>NUCLEOTIDE SEQUENCE [LARGE SCALE GENOMIC DNA]</scope>
    <source>
        <strain evidence="9 10">DSM 142</strain>
    </source>
</reference>
<feature type="transmembrane region" description="Helical" evidence="7">
    <location>
        <begin position="20"/>
        <end position="42"/>
    </location>
</feature>
<dbReference type="Proteomes" id="UP000439113">
    <property type="component" value="Unassembled WGS sequence"/>
</dbReference>
<sequence>MNLVRWLEGFLFQISSGLYAPVVVLVSALALYTTWAFGAFMVDALLRWRRGSDDQAAFAAALAREQEAGGADLEARVEKLLRLHEIRAASCLDRVRFIIKVGPALGLMGTLIPMGVSLASLAEGNIPKMAGSMVTAFTATVAGLACGVLAYVIALLREKWVRTDLLEMEFLAETRMSAAIEHVRLERRHALSEAPAAA</sequence>
<comment type="similarity">
    <text evidence="6">Belongs to the exbB/tolQ family.</text>
</comment>
<evidence type="ECO:0000256" key="6">
    <source>
        <dbReference type="RuleBase" id="RU004057"/>
    </source>
</evidence>
<name>A0A6N8DRX8_RHOAC</name>
<keyword evidence="5 7" id="KW-0472">Membrane</keyword>
<evidence type="ECO:0000256" key="1">
    <source>
        <dbReference type="ARBA" id="ARBA00004651"/>
    </source>
</evidence>
<dbReference type="Pfam" id="PF01618">
    <property type="entry name" value="MotA_ExbB"/>
    <property type="match status" value="1"/>
</dbReference>
<proteinExistence type="inferred from homology"/>
<keyword evidence="4 7" id="KW-1133">Transmembrane helix</keyword>
<keyword evidence="6" id="KW-0653">Protein transport</keyword>
<dbReference type="GO" id="GO:0017038">
    <property type="term" value="P:protein import"/>
    <property type="evidence" value="ECO:0007669"/>
    <property type="project" value="TreeGrafter"/>
</dbReference>
<dbReference type="EMBL" id="WNKS01000008">
    <property type="protein sequence ID" value="MTV31584.1"/>
    <property type="molecule type" value="Genomic_DNA"/>
</dbReference>
<keyword evidence="6" id="KW-0813">Transport</keyword>
<organism evidence="9 10">
    <name type="scientific">Rhodoblastus acidophilus</name>
    <name type="common">Rhodopseudomonas acidophila</name>
    <dbReference type="NCBI Taxonomy" id="1074"/>
    <lineage>
        <taxon>Bacteria</taxon>
        <taxon>Pseudomonadati</taxon>
        <taxon>Pseudomonadota</taxon>
        <taxon>Alphaproteobacteria</taxon>
        <taxon>Hyphomicrobiales</taxon>
        <taxon>Rhodoblastaceae</taxon>
        <taxon>Rhodoblastus</taxon>
    </lineage>
</organism>
<evidence type="ECO:0000256" key="7">
    <source>
        <dbReference type="SAM" id="Phobius"/>
    </source>
</evidence>
<keyword evidence="2" id="KW-1003">Cell membrane</keyword>
<evidence type="ECO:0000259" key="8">
    <source>
        <dbReference type="Pfam" id="PF01618"/>
    </source>
</evidence>
<comment type="caution">
    <text evidence="9">The sequence shown here is derived from an EMBL/GenBank/DDBJ whole genome shotgun (WGS) entry which is preliminary data.</text>
</comment>
<dbReference type="PANTHER" id="PTHR30625">
    <property type="entry name" value="PROTEIN TOLQ"/>
    <property type="match status" value="1"/>
</dbReference>
<feature type="domain" description="MotA/TolQ/ExbB proton channel" evidence="8">
    <location>
        <begin position="58"/>
        <end position="168"/>
    </location>
</feature>
<evidence type="ECO:0000256" key="2">
    <source>
        <dbReference type="ARBA" id="ARBA00022475"/>
    </source>
</evidence>
<dbReference type="PANTHER" id="PTHR30625:SF3">
    <property type="entry name" value="TOL-PAL SYSTEM PROTEIN TOLQ"/>
    <property type="match status" value="1"/>
</dbReference>
<dbReference type="AlphaFoldDB" id="A0A6N8DRX8"/>
<dbReference type="GO" id="GO:0005886">
    <property type="term" value="C:plasma membrane"/>
    <property type="evidence" value="ECO:0007669"/>
    <property type="project" value="UniProtKB-SubCell"/>
</dbReference>
<dbReference type="InterPro" id="IPR050790">
    <property type="entry name" value="ExbB/TolQ_transport"/>
</dbReference>